<evidence type="ECO:0000313" key="2">
    <source>
        <dbReference type="WBParaSite" id="PgR004_g147_t03"/>
    </source>
</evidence>
<dbReference type="Proteomes" id="UP000887569">
    <property type="component" value="Unplaced"/>
</dbReference>
<keyword evidence="1" id="KW-1185">Reference proteome</keyword>
<dbReference type="WBParaSite" id="PgR004_g147_t03">
    <property type="protein sequence ID" value="PgR004_g147_t03"/>
    <property type="gene ID" value="PgR004_g147"/>
</dbReference>
<name>A0A915AF34_PARUN</name>
<evidence type="ECO:0000313" key="1">
    <source>
        <dbReference type="Proteomes" id="UP000887569"/>
    </source>
</evidence>
<sequence length="70" mass="7929">MFAIVEVRYILTLLIIFPLFIERLNANVLPASEAIIFSHFKAPLRSVCFNGFLSTHEEQILCGFAHVYGS</sequence>
<dbReference type="AlphaFoldDB" id="A0A915AF34"/>
<protein>
    <submittedName>
        <fullName evidence="2">Secreted protein</fullName>
    </submittedName>
</protein>
<accession>A0A915AF34</accession>
<reference evidence="2" key="1">
    <citation type="submission" date="2022-11" db="UniProtKB">
        <authorList>
            <consortium name="WormBaseParasite"/>
        </authorList>
    </citation>
    <scope>IDENTIFICATION</scope>
</reference>
<proteinExistence type="predicted"/>
<organism evidence="1 2">
    <name type="scientific">Parascaris univalens</name>
    <name type="common">Nematode worm</name>
    <dbReference type="NCBI Taxonomy" id="6257"/>
    <lineage>
        <taxon>Eukaryota</taxon>
        <taxon>Metazoa</taxon>
        <taxon>Ecdysozoa</taxon>
        <taxon>Nematoda</taxon>
        <taxon>Chromadorea</taxon>
        <taxon>Rhabditida</taxon>
        <taxon>Spirurina</taxon>
        <taxon>Ascaridomorpha</taxon>
        <taxon>Ascaridoidea</taxon>
        <taxon>Ascarididae</taxon>
        <taxon>Parascaris</taxon>
    </lineage>
</organism>